<gene>
    <name evidence="1" type="ORF">HG933_05065</name>
</gene>
<dbReference type="EMBL" id="JABBJH010000005">
    <property type="protein sequence ID" value="NMK38749.1"/>
    <property type="molecule type" value="Genomic_DNA"/>
</dbReference>
<reference evidence="1 2" key="1">
    <citation type="submission" date="2020-04" db="EMBL/GenBank/DDBJ databases">
        <authorList>
            <person name="Hitch T.C.A."/>
            <person name="Wylensek D."/>
            <person name="Clavel T."/>
        </authorList>
    </citation>
    <scope>NUCLEOTIDE SEQUENCE [LARGE SCALE GENOMIC DNA]</scope>
    <source>
        <strain evidence="1 2">WCA-386-APC-2A</strain>
    </source>
</reference>
<evidence type="ECO:0000313" key="2">
    <source>
        <dbReference type="Proteomes" id="UP000536773"/>
    </source>
</evidence>
<comment type="caution">
    <text evidence="1">The sequence shown here is derived from an EMBL/GenBank/DDBJ whole genome shotgun (WGS) entry which is preliminary data.</text>
</comment>
<name>A0A848ES55_MEGEL</name>
<evidence type="ECO:0000313" key="1">
    <source>
        <dbReference type="EMBL" id="NMK38749.1"/>
    </source>
</evidence>
<accession>A0A848ES55</accession>
<sequence>MDEVKVLNLFGYKRYSQVFPGIPVLYETSYFIQFDAFIVHLPITDIFGVGDGLNIFEETVLKLLAIGRFTPDRLADELCLSEDFIVFIVSALREKGFLEKGDDSVSEKGLNYLGVQNDRKTAAVSYVPYYVLCRRDTGDIIPMLFQRESIKLGEADFNNLPRRIIIRSGTAGNEKPVSIRMVAIKRQHNKRNLTRKEIERILTYYNRFSNRQIKISELGEVESSFEPYSIFAHLKFVVQNGDIDHILSSVGIQSHFAGFLQYINAIRHDFAGNILKKAQNYIAKAPEEKENGRKHGKYSYLAEKLSLPQNQVSNNADARARQDAESSGTIAKYLSAIEVALDIYLQQIEIPDSLLNSLHIQNAVDNGKLLFQMAQNLGIRGMDVMQPLFHIVSYESVKKWQRGGEPSLHVLFPLACGVQYSRPSQQFLSALSVLEPEVLMRLFSYGKIVRHGGRLNLEKGDSVENIHDRVEDFVKSLLPDFSGNTGMQLVNKTAMSATEQRLNARVWLLNSLGDEIYSNIPDKEKKQLERSFIVSSTVDANLISDFLLAISSALELELVNITHFLNVVRDMSVVQRRLEEKGGLPHGLSRVNPKYYELAASGRSATLGAYALAFAGTLPEPLLINAIRHHIFENINDIAEARGHGTGWKDFSKDELIRLRKKTIETIKFLEEMKDIGGIENV</sequence>
<dbReference type="Proteomes" id="UP000536773">
    <property type="component" value="Unassembled WGS sequence"/>
</dbReference>
<organism evidence="1 2">
    <name type="scientific">Megasphaera elsdenii</name>
    <dbReference type="NCBI Taxonomy" id="907"/>
    <lineage>
        <taxon>Bacteria</taxon>
        <taxon>Bacillati</taxon>
        <taxon>Bacillota</taxon>
        <taxon>Negativicutes</taxon>
        <taxon>Veillonellales</taxon>
        <taxon>Veillonellaceae</taxon>
        <taxon>Megasphaera</taxon>
    </lineage>
</organism>
<dbReference type="AlphaFoldDB" id="A0A848ES55"/>
<protein>
    <submittedName>
        <fullName evidence="1">Uncharacterized protein</fullName>
    </submittedName>
</protein>
<dbReference type="RefSeq" id="WP_169013377.1">
    <property type="nucleotide sequence ID" value="NZ_JABBJH010000005.1"/>
</dbReference>
<proteinExistence type="predicted"/>